<evidence type="ECO:0000313" key="9">
    <source>
        <dbReference type="Proteomes" id="UP000662931"/>
    </source>
</evidence>
<dbReference type="AlphaFoldDB" id="A0A875SCI1"/>
<evidence type="ECO:0000259" key="7">
    <source>
        <dbReference type="Pfam" id="PF02656"/>
    </source>
</evidence>
<dbReference type="PANTHER" id="PTHR34187">
    <property type="entry name" value="FGR18P"/>
    <property type="match status" value="1"/>
</dbReference>
<dbReference type="GO" id="GO:0005886">
    <property type="term" value="C:plasma membrane"/>
    <property type="evidence" value="ECO:0007669"/>
    <property type="project" value="UniProtKB-SubCell"/>
</dbReference>
<accession>A0A875SCI1</accession>
<dbReference type="Proteomes" id="UP000662931">
    <property type="component" value="Chromosome 4"/>
</dbReference>
<protein>
    <recommendedName>
        <fullName evidence="7">DUF202 domain-containing protein</fullName>
    </recommendedName>
</protein>
<sequence length="144" mass="15844">MAMSTIISPRRPDLKKPKTLFNFGSLLLENKNTVARDHLASERTFLAWLRTSISLSSIGIGLTQLLKIGEKDSNGDQLVKVGKIMGMCFIAVSTLTLCIGGFRYFAVQELLLEKKFPASVTGIVTVVVFAMILSISTFIIVMKM</sequence>
<evidence type="ECO:0000256" key="2">
    <source>
        <dbReference type="ARBA" id="ARBA00022475"/>
    </source>
</evidence>
<comment type="subcellular location">
    <subcellularLocation>
        <location evidence="1">Cell membrane</location>
        <topology evidence="1">Multi-pass membrane protein</topology>
    </subcellularLocation>
</comment>
<organism evidence="8 9">
    <name type="scientific">Eeniella nana</name>
    <name type="common">Yeast</name>
    <name type="synonym">Brettanomyces nanus</name>
    <dbReference type="NCBI Taxonomy" id="13502"/>
    <lineage>
        <taxon>Eukaryota</taxon>
        <taxon>Fungi</taxon>
        <taxon>Dikarya</taxon>
        <taxon>Ascomycota</taxon>
        <taxon>Saccharomycotina</taxon>
        <taxon>Pichiomycetes</taxon>
        <taxon>Pichiales</taxon>
        <taxon>Pichiaceae</taxon>
        <taxon>Brettanomyces</taxon>
    </lineage>
</organism>
<dbReference type="InterPro" id="IPR052053">
    <property type="entry name" value="IM_YidH-like"/>
</dbReference>
<name>A0A875SCI1_EENNA</name>
<feature type="domain" description="DUF202" evidence="7">
    <location>
        <begin position="36"/>
        <end position="108"/>
    </location>
</feature>
<keyword evidence="5 6" id="KW-0472">Membrane</keyword>
<feature type="transmembrane region" description="Helical" evidence="6">
    <location>
        <begin position="45"/>
        <end position="63"/>
    </location>
</feature>
<dbReference type="GeneID" id="62197975"/>
<evidence type="ECO:0000256" key="6">
    <source>
        <dbReference type="SAM" id="Phobius"/>
    </source>
</evidence>
<evidence type="ECO:0000256" key="5">
    <source>
        <dbReference type="ARBA" id="ARBA00023136"/>
    </source>
</evidence>
<evidence type="ECO:0000256" key="1">
    <source>
        <dbReference type="ARBA" id="ARBA00004651"/>
    </source>
</evidence>
<reference evidence="8" key="1">
    <citation type="submission" date="2020-10" db="EMBL/GenBank/DDBJ databases">
        <authorList>
            <person name="Roach M.J.R."/>
        </authorList>
    </citation>
    <scope>NUCLEOTIDE SEQUENCE</scope>
    <source>
        <strain evidence="8">CBS 1945</strain>
    </source>
</reference>
<keyword evidence="9" id="KW-1185">Reference proteome</keyword>
<dbReference type="RefSeq" id="XP_038780734.1">
    <property type="nucleotide sequence ID" value="XM_038924806.1"/>
</dbReference>
<feature type="transmembrane region" description="Helical" evidence="6">
    <location>
        <begin position="84"/>
        <end position="106"/>
    </location>
</feature>
<dbReference type="EMBL" id="CP064815">
    <property type="protein sequence ID" value="QPG77169.1"/>
    <property type="molecule type" value="Genomic_DNA"/>
</dbReference>
<dbReference type="InterPro" id="IPR003807">
    <property type="entry name" value="DUF202"/>
</dbReference>
<keyword evidence="3 6" id="KW-0812">Transmembrane</keyword>
<evidence type="ECO:0000256" key="3">
    <source>
        <dbReference type="ARBA" id="ARBA00022692"/>
    </source>
</evidence>
<evidence type="ECO:0000256" key="4">
    <source>
        <dbReference type="ARBA" id="ARBA00022989"/>
    </source>
</evidence>
<evidence type="ECO:0000313" key="8">
    <source>
        <dbReference type="EMBL" id="QPG77169.1"/>
    </source>
</evidence>
<dbReference type="Pfam" id="PF02656">
    <property type="entry name" value="DUF202"/>
    <property type="match status" value="1"/>
</dbReference>
<gene>
    <name evidence="8" type="ORF">FOA43_004575</name>
</gene>
<feature type="transmembrane region" description="Helical" evidence="6">
    <location>
        <begin position="118"/>
        <end position="141"/>
    </location>
</feature>
<keyword evidence="4 6" id="KW-1133">Transmembrane helix</keyword>
<keyword evidence="2" id="KW-1003">Cell membrane</keyword>
<proteinExistence type="predicted"/>
<dbReference type="OrthoDB" id="199599at2759"/>
<dbReference type="KEGG" id="bnn:FOA43_004575"/>
<dbReference type="PANTHER" id="PTHR34187:SF2">
    <property type="entry name" value="DUF202 DOMAIN-CONTAINING PROTEIN"/>
    <property type="match status" value="1"/>
</dbReference>